<dbReference type="Gene3D" id="3.90.550.10">
    <property type="entry name" value="Spore Coat Polysaccharide Biosynthesis Protein SpsA, Chain A"/>
    <property type="match status" value="1"/>
</dbReference>
<dbReference type="KEGG" id="egn:BMF35_b0160"/>
<dbReference type="Pfam" id="PF02709">
    <property type="entry name" value="Glyco_transf_7C"/>
    <property type="match status" value="1"/>
</dbReference>
<dbReference type="RefSeq" id="WP_047007734.1">
    <property type="nucleotide sequence ID" value="NZ_CP018098.1"/>
</dbReference>
<reference evidence="4 5" key="1">
    <citation type="submission" date="2015-04" db="EMBL/GenBank/DDBJ databases">
        <title>The draft genome sequence of Erythrobacr gangjinensis K7-2.</title>
        <authorList>
            <person name="Zhuang L."/>
            <person name="Liu Y."/>
            <person name="Shao Z."/>
        </authorList>
    </citation>
    <scope>NUCLEOTIDE SEQUENCE [LARGE SCALE GENOMIC DNA]</scope>
    <source>
        <strain evidence="4 5">K7-2</strain>
    </source>
</reference>
<comment type="caution">
    <text evidence="4">The sequence shown here is derived from an EMBL/GenBank/DDBJ whole genome shotgun (WGS) entry which is preliminary data.</text>
</comment>
<sequence length="316" mass="34902">MKVSVCTLAFGREEHLTNLVNGLKQSERPPGELVIAVMQDTRYQLPSASFPIRQIVMGANAIPLAKARNLAASAASGEFLVFLDVDCIPAPALVGDYVAAAEMADGLLMGEVGYLPKGATCDGIDYAAFDRIAVKHRDRNGPPQDAIGRCRDYRCFWSLNFALKASLFGEIGGFDPRFVGYGGEDTDFGRTIDEHGVDIWWVRGAKAYHQYHPHHMPPVHHINSVLENSMIFREKWGHHTMQHWVRAFVLMGLVERQEDGTFVKLREPDEHDLALTRQQEDEPYASSTVVLEQLEASAKAAAEGATVSPRPTMAVA</sequence>
<keyword evidence="3 4" id="KW-0808">Transferase</keyword>
<dbReference type="InterPro" id="IPR029044">
    <property type="entry name" value="Nucleotide-diphossugar_trans"/>
</dbReference>
<keyword evidence="5" id="KW-1185">Reference proteome</keyword>
<keyword evidence="2" id="KW-0328">Glycosyltransferase</keyword>
<dbReference type="InterPro" id="IPR001173">
    <property type="entry name" value="Glyco_trans_2-like"/>
</dbReference>
<evidence type="ECO:0000256" key="2">
    <source>
        <dbReference type="ARBA" id="ARBA00022676"/>
    </source>
</evidence>
<evidence type="ECO:0000256" key="1">
    <source>
        <dbReference type="ARBA" id="ARBA00006739"/>
    </source>
</evidence>
<dbReference type="AlphaFoldDB" id="A0A0G9MK58"/>
<dbReference type="PANTHER" id="PTHR43179">
    <property type="entry name" value="RHAMNOSYLTRANSFERASE WBBL"/>
    <property type="match status" value="1"/>
</dbReference>
<dbReference type="Proteomes" id="UP000053070">
    <property type="component" value="Unassembled WGS sequence"/>
</dbReference>
<dbReference type="GO" id="GO:0016757">
    <property type="term" value="F:glycosyltransferase activity"/>
    <property type="evidence" value="ECO:0007669"/>
    <property type="project" value="UniProtKB-KW"/>
</dbReference>
<dbReference type="EMBL" id="LBHC01000003">
    <property type="protein sequence ID" value="KLE31024.1"/>
    <property type="molecule type" value="Genomic_DNA"/>
</dbReference>
<dbReference type="PANTHER" id="PTHR43179:SF12">
    <property type="entry name" value="GALACTOFURANOSYLTRANSFERASE GLFT2"/>
    <property type="match status" value="1"/>
</dbReference>
<evidence type="ECO:0000313" key="5">
    <source>
        <dbReference type="Proteomes" id="UP000053070"/>
    </source>
</evidence>
<organism evidence="4 5">
    <name type="scientific">Aurantiacibacter gangjinensis</name>
    <dbReference type="NCBI Taxonomy" id="502682"/>
    <lineage>
        <taxon>Bacteria</taxon>
        <taxon>Pseudomonadati</taxon>
        <taxon>Pseudomonadota</taxon>
        <taxon>Alphaproteobacteria</taxon>
        <taxon>Sphingomonadales</taxon>
        <taxon>Erythrobacteraceae</taxon>
        <taxon>Aurantiacibacter</taxon>
    </lineage>
</organism>
<evidence type="ECO:0000313" key="4">
    <source>
        <dbReference type="EMBL" id="KLE31024.1"/>
    </source>
</evidence>
<dbReference type="SUPFAM" id="SSF53448">
    <property type="entry name" value="Nucleotide-diphospho-sugar transferases"/>
    <property type="match status" value="1"/>
</dbReference>
<dbReference type="Pfam" id="PF00535">
    <property type="entry name" value="Glycos_transf_2"/>
    <property type="match status" value="1"/>
</dbReference>
<dbReference type="STRING" id="502682.BMF35_b0160"/>
<name>A0A0G9MK58_9SPHN</name>
<proteinExistence type="inferred from homology"/>
<evidence type="ECO:0000256" key="3">
    <source>
        <dbReference type="ARBA" id="ARBA00022679"/>
    </source>
</evidence>
<protein>
    <submittedName>
        <fullName evidence="4">Glycosyl transferase</fullName>
    </submittedName>
</protein>
<dbReference type="OrthoDB" id="6653642at2"/>
<dbReference type="InterPro" id="IPR027791">
    <property type="entry name" value="Galactosyl_T_C"/>
</dbReference>
<accession>A0A0G9MK58</accession>
<gene>
    <name evidence="4" type="ORF">AAW01_12210</name>
</gene>
<comment type="similarity">
    <text evidence="1">Belongs to the glycosyltransferase 2 family.</text>
</comment>